<keyword evidence="4 10" id="KW-0808">Transferase</keyword>
<feature type="active site" evidence="10">
    <location>
        <position position="11"/>
    </location>
</feature>
<dbReference type="GO" id="GO:0019288">
    <property type="term" value="P:isopentenyl diphosphate biosynthetic process, methylerythritol 4-phosphate pathway"/>
    <property type="evidence" value="ECO:0007669"/>
    <property type="project" value="UniProtKB-UniRule"/>
</dbReference>
<dbReference type="InterPro" id="IPR020568">
    <property type="entry name" value="Ribosomal_Su5_D2-typ_SF"/>
</dbReference>
<dbReference type="Gene3D" id="3.30.230.10">
    <property type="match status" value="1"/>
</dbReference>
<gene>
    <name evidence="10" type="primary">ispE</name>
    <name evidence="13" type="ORF">SAMN04488515_2628</name>
</gene>
<dbReference type="OrthoDB" id="9809438at2"/>
<evidence type="ECO:0000259" key="12">
    <source>
        <dbReference type="Pfam" id="PF08544"/>
    </source>
</evidence>
<keyword evidence="5 10" id="KW-0547">Nucleotide-binding</keyword>
<accession>A0A1I0RGF2</accession>
<evidence type="ECO:0000256" key="6">
    <source>
        <dbReference type="ARBA" id="ARBA00022777"/>
    </source>
</evidence>
<dbReference type="InterPro" id="IPR014721">
    <property type="entry name" value="Ribsml_uS5_D2-typ_fold_subgr"/>
</dbReference>
<dbReference type="AlphaFoldDB" id="A0A1I0RGF2"/>
<comment type="catalytic activity">
    <reaction evidence="10">
        <text>4-CDP-2-C-methyl-D-erythritol + ATP = 4-CDP-2-C-methyl-D-erythritol 2-phosphate + ADP + H(+)</text>
        <dbReference type="Rhea" id="RHEA:18437"/>
        <dbReference type="ChEBI" id="CHEBI:15378"/>
        <dbReference type="ChEBI" id="CHEBI:30616"/>
        <dbReference type="ChEBI" id="CHEBI:57823"/>
        <dbReference type="ChEBI" id="CHEBI:57919"/>
        <dbReference type="ChEBI" id="CHEBI:456216"/>
        <dbReference type="EC" id="2.7.1.148"/>
    </reaction>
</comment>
<dbReference type="GO" id="GO:0016114">
    <property type="term" value="P:terpenoid biosynthetic process"/>
    <property type="evidence" value="ECO:0007669"/>
    <property type="project" value="UniProtKB-UniRule"/>
</dbReference>
<evidence type="ECO:0000256" key="2">
    <source>
        <dbReference type="ARBA" id="ARBA00012052"/>
    </source>
</evidence>
<dbReference type="STRING" id="364200.SAMN04488515_2628"/>
<name>A0A1I0RGF2_9RHOB</name>
<dbReference type="InterPro" id="IPR004424">
    <property type="entry name" value="IspE"/>
</dbReference>
<comment type="pathway">
    <text evidence="10">Isoprenoid biosynthesis; isopentenyl diphosphate biosynthesis via DXP pathway; isopentenyl diphosphate from 1-deoxy-D-xylulose 5-phosphate: step 3/6.</text>
</comment>
<sequence length="285" mass="29760">MTTARINAPAKVNLTLHVVGKRKDGYHELDSLVVFADVADQLAATIAPDLRLSVSGPFAQGVPVDSSNLVLRAAEALRRARGVQDGAHITLEKHLPNQAGIGGGSADAAAAFALLAELWQVAPLPADAPEVVTLGADVPVCMRTPEPTRMMGIGERLLPAAPLPQCALVLVKAPTTVPTGGVFQGLASATNPQMDPLPPGLDFEGFANWLNRQRNDLLPPARLVAPDIDLSLQKLKAMPAVKAVGMSGSGATCYGLVANMAEARQVARAIQVSEMSWWVAPAAVL</sequence>
<evidence type="ECO:0000256" key="4">
    <source>
        <dbReference type="ARBA" id="ARBA00022679"/>
    </source>
</evidence>
<evidence type="ECO:0000313" key="14">
    <source>
        <dbReference type="Proteomes" id="UP000199167"/>
    </source>
</evidence>
<dbReference type="InterPro" id="IPR013750">
    <property type="entry name" value="GHMP_kinase_C_dom"/>
</dbReference>
<dbReference type="UniPathway" id="UPA00056">
    <property type="reaction ID" value="UER00094"/>
</dbReference>
<keyword evidence="8 10" id="KW-0414">Isoprene biosynthesis</keyword>
<feature type="binding site" evidence="10">
    <location>
        <begin position="96"/>
        <end position="106"/>
    </location>
    <ligand>
        <name>ATP</name>
        <dbReference type="ChEBI" id="CHEBI:30616"/>
    </ligand>
</feature>
<dbReference type="HAMAP" id="MF_00061">
    <property type="entry name" value="IspE"/>
    <property type="match status" value="1"/>
</dbReference>
<dbReference type="SUPFAM" id="SSF55060">
    <property type="entry name" value="GHMP Kinase, C-terminal domain"/>
    <property type="match status" value="1"/>
</dbReference>
<dbReference type="PANTHER" id="PTHR43527:SF2">
    <property type="entry name" value="4-DIPHOSPHOCYTIDYL-2-C-METHYL-D-ERYTHRITOL KINASE, CHLOROPLASTIC"/>
    <property type="match status" value="1"/>
</dbReference>
<evidence type="ECO:0000256" key="10">
    <source>
        <dbReference type="HAMAP-Rule" id="MF_00061"/>
    </source>
</evidence>
<protein>
    <recommendedName>
        <fullName evidence="3 10">4-diphosphocytidyl-2-C-methyl-D-erythritol kinase</fullName>
        <shortName evidence="10">CMK</shortName>
        <ecNumber evidence="2 10">2.7.1.148</ecNumber>
    </recommendedName>
    <alternativeName>
        <fullName evidence="9 10">4-(cytidine-5'-diphospho)-2-C-methyl-D-erythritol kinase</fullName>
    </alternativeName>
</protein>
<proteinExistence type="inferred from homology"/>
<dbReference type="SUPFAM" id="SSF54211">
    <property type="entry name" value="Ribosomal protein S5 domain 2-like"/>
    <property type="match status" value="1"/>
</dbReference>
<dbReference type="NCBIfam" id="NF011202">
    <property type="entry name" value="PRK14608.1"/>
    <property type="match status" value="1"/>
</dbReference>
<dbReference type="EMBL" id="FOIZ01000002">
    <property type="protein sequence ID" value="SEW39761.1"/>
    <property type="molecule type" value="Genomic_DNA"/>
</dbReference>
<keyword evidence="6 10" id="KW-0418">Kinase</keyword>
<organism evidence="13 14">
    <name type="scientific">Cognatiyoonia koreensis</name>
    <dbReference type="NCBI Taxonomy" id="364200"/>
    <lineage>
        <taxon>Bacteria</taxon>
        <taxon>Pseudomonadati</taxon>
        <taxon>Pseudomonadota</taxon>
        <taxon>Alphaproteobacteria</taxon>
        <taxon>Rhodobacterales</taxon>
        <taxon>Paracoccaceae</taxon>
        <taxon>Cognatiyoonia</taxon>
    </lineage>
</organism>
<evidence type="ECO:0000256" key="3">
    <source>
        <dbReference type="ARBA" id="ARBA00017473"/>
    </source>
</evidence>
<dbReference type="EC" id="2.7.1.148" evidence="2 10"/>
<evidence type="ECO:0000256" key="1">
    <source>
        <dbReference type="ARBA" id="ARBA00009684"/>
    </source>
</evidence>
<dbReference type="Pfam" id="PF08544">
    <property type="entry name" value="GHMP_kinases_C"/>
    <property type="match status" value="1"/>
</dbReference>
<dbReference type="InterPro" id="IPR006204">
    <property type="entry name" value="GHMP_kinase_N_dom"/>
</dbReference>
<dbReference type="GO" id="GO:0050515">
    <property type="term" value="F:4-(cytidine 5'-diphospho)-2-C-methyl-D-erythritol kinase activity"/>
    <property type="evidence" value="ECO:0007669"/>
    <property type="project" value="UniProtKB-UniRule"/>
</dbReference>
<evidence type="ECO:0000256" key="7">
    <source>
        <dbReference type="ARBA" id="ARBA00022840"/>
    </source>
</evidence>
<dbReference type="RefSeq" id="WP_089995565.1">
    <property type="nucleotide sequence ID" value="NZ_FOIZ01000002.1"/>
</dbReference>
<comment type="function">
    <text evidence="10">Catalyzes the phosphorylation of the position 2 hydroxy group of 4-diphosphocytidyl-2C-methyl-D-erythritol.</text>
</comment>
<evidence type="ECO:0000256" key="8">
    <source>
        <dbReference type="ARBA" id="ARBA00023229"/>
    </source>
</evidence>
<dbReference type="PANTHER" id="PTHR43527">
    <property type="entry name" value="4-DIPHOSPHOCYTIDYL-2-C-METHYL-D-ERYTHRITOL KINASE, CHLOROPLASTIC"/>
    <property type="match status" value="1"/>
</dbReference>
<reference evidence="13 14" key="1">
    <citation type="submission" date="2016-10" db="EMBL/GenBank/DDBJ databases">
        <authorList>
            <person name="de Groot N.N."/>
        </authorList>
    </citation>
    <scope>NUCLEOTIDE SEQUENCE [LARGE SCALE GENOMIC DNA]</scope>
    <source>
        <strain evidence="13 14">DSM 17925</strain>
    </source>
</reference>
<evidence type="ECO:0000256" key="5">
    <source>
        <dbReference type="ARBA" id="ARBA00022741"/>
    </source>
</evidence>
<keyword evidence="7 10" id="KW-0067">ATP-binding</keyword>
<evidence type="ECO:0000256" key="9">
    <source>
        <dbReference type="ARBA" id="ARBA00032554"/>
    </source>
</evidence>
<evidence type="ECO:0000259" key="11">
    <source>
        <dbReference type="Pfam" id="PF00288"/>
    </source>
</evidence>
<dbReference type="NCBIfam" id="TIGR00154">
    <property type="entry name" value="ispE"/>
    <property type="match status" value="1"/>
</dbReference>
<feature type="active site" evidence="10">
    <location>
        <position position="137"/>
    </location>
</feature>
<feature type="domain" description="GHMP kinase N-terminal" evidence="11">
    <location>
        <begin position="68"/>
        <end position="138"/>
    </location>
</feature>
<dbReference type="Pfam" id="PF00288">
    <property type="entry name" value="GHMP_kinases_N"/>
    <property type="match status" value="1"/>
</dbReference>
<keyword evidence="14" id="KW-1185">Reference proteome</keyword>
<feature type="domain" description="GHMP kinase C-terminal" evidence="12">
    <location>
        <begin position="202"/>
        <end position="270"/>
    </location>
</feature>
<evidence type="ECO:0000313" key="13">
    <source>
        <dbReference type="EMBL" id="SEW39761.1"/>
    </source>
</evidence>
<dbReference type="Proteomes" id="UP000199167">
    <property type="component" value="Unassembled WGS sequence"/>
</dbReference>
<dbReference type="PIRSF" id="PIRSF010376">
    <property type="entry name" value="IspE"/>
    <property type="match status" value="1"/>
</dbReference>
<dbReference type="InterPro" id="IPR036554">
    <property type="entry name" value="GHMP_kinase_C_sf"/>
</dbReference>
<comment type="similarity">
    <text evidence="1 10">Belongs to the GHMP kinase family. IspE subfamily.</text>
</comment>
<dbReference type="GO" id="GO:0005524">
    <property type="term" value="F:ATP binding"/>
    <property type="evidence" value="ECO:0007669"/>
    <property type="project" value="UniProtKB-UniRule"/>
</dbReference>
<dbReference type="Gene3D" id="3.30.70.890">
    <property type="entry name" value="GHMP kinase, C-terminal domain"/>
    <property type="match status" value="1"/>
</dbReference>